<dbReference type="InterPro" id="IPR012334">
    <property type="entry name" value="Pectin_lyas_fold"/>
</dbReference>
<evidence type="ECO:0000313" key="6">
    <source>
        <dbReference type="EMBL" id="QEA10360.1"/>
    </source>
</evidence>
<feature type="domain" description="Tail spike TSP1/Gp66 N-terminal" evidence="5">
    <location>
        <begin position="71"/>
        <end position="132"/>
    </location>
</feature>
<feature type="domain" description="Right handed beta helix" evidence="4">
    <location>
        <begin position="350"/>
        <end position="474"/>
    </location>
</feature>
<dbReference type="Pfam" id="PF13229">
    <property type="entry name" value="Beta_helix"/>
    <property type="match status" value="1"/>
</dbReference>
<evidence type="ECO:0000313" key="7">
    <source>
        <dbReference type="Proteomes" id="UP000321671"/>
    </source>
</evidence>
<dbReference type="SMART" id="SM00710">
    <property type="entry name" value="PbH1"/>
    <property type="match status" value="5"/>
</dbReference>
<evidence type="ECO:0000259" key="3">
    <source>
        <dbReference type="Pfam" id="PF12708"/>
    </source>
</evidence>
<dbReference type="InterPro" id="IPR039448">
    <property type="entry name" value="Beta_helix"/>
</dbReference>
<dbReference type="GO" id="GO:0051701">
    <property type="term" value="P:biological process involved in interaction with host"/>
    <property type="evidence" value="ECO:0007669"/>
    <property type="project" value="UniProtKB-ARBA"/>
</dbReference>
<dbReference type="Proteomes" id="UP000321671">
    <property type="component" value="Segment"/>
</dbReference>
<proteinExistence type="predicted"/>
<evidence type="ECO:0000256" key="2">
    <source>
        <dbReference type="ARBA" id="ARBA00022844"/>
    </source>
</evidence>
<dbReference type="EMBL" id="MN070121">
    <property type="protein sequence ID" value="QEA10360.1"/>
    <property type="molecule type" value="Genomic_DNA"/>
</dbReference>
<reference evidence="6 7" key="1">
    <citation type="journal article" date="2020" name="Microbiol. Resour. Announc.">
        <title>Complete Genome Sequence of Salmonella enterica Siphophage Shemara.</title>
        <authorList>
            <person name="Chung M."/>
            <person name="Xie Y."/>
            <person name="Newkirk H."/>
            <person name="Liu M."/>
            <person name="Gill J.J."/>
            <person name="Ramsey J."/>
        </authorList>
    </citation>
    <scope>NUCLEOTIDE SEQUENCE [LARGE SCALE GENOMIC DNA]</scope>
</reference>
<accession>A0A5B8RMW2</accession>
<sequence length="680" mass="71423">MSSGCGDILTLNDLQIAKKHQLFEAEVITGKSGGVAGGEDIDYATNQVTLQTQKTLPAVLRDAGFRPASFNFTTGGTLGENDADKAVLWPKDDGGDGNYYVWRGSLPKIIPASSTPLTTGGVSDSAWVAFGDVTLRTELDEKFTNGTFNAGVNYKYKLPASVSGAVFRTLQSRLDDSVHVKDFGAVGDGVTDDTVAIQAAINSGARRIDYSNGTYLVTAGTLTCVSDQTHFGDGAKLVHNSTTLGYSIFNAFEQSNLKFIGLVFSGPSSQTNAINCVSCNTVLVSECVTTNIGLFSCKSRKAPNPFVAHDVTGAYPLVTEAADYNYFITVTGCRASGDGTGVPGGPFKVAAIYLSYVRYATITGNAINGHKEGVQWWGGDANSAAGDGAISNPRKCSNISVVSNSVIDTVGGIWGSMGQDIAVSGNTVRDCKDVCIDFEGCFDCTATGNTTANATHGCLTAVFTNRNIIFSGNTAHISLGNNSVIGGVYNSLADTNNFSVSFVGNTFSNDVSISFLKIEGVQNIIIENNFFNNVYLDTGSYAAGDTRRYEEVSGNSMWFTAGGSGFSYSAMIVGNTTINGTSRISGNIINGLSIATNQFGILAQQTKANNTAQQMLITGNTVRGFVNDLIISAPQIPISGRHLFSIQGNLFNTGGTNVAASSSNIVQANNYKADASPISF</sequence>
<gene>
    <name evidence="6" type="ORF">CPT_Shemara_031</name>
</gene>
<dbReference type="Pfam" id="PF18668">
    <property type="entry name" value="Tail_spike_N"/>
    <property type="match status" value="1"/>
</dbReference>
<keyword evidence="2" id="KW-0946">Virion</keyword>
<dbReference type="Gene3D" id="2.160.20.10">
    <property type="entry name" value="Single-stranded right-handed beta-helix, Pectin lyase-like"/>
    <property type="match status" value="1"/>
</dbReference>
<dbReference type="GO" id="GO:0044423">
    <property type="term" value="C:virion component"/>
    <property type="evidence" value="ECO:0007669"/>
    <property type="project" value="UniProtKB-KW"/>
</dbReference>
<dbReference type="Gene3D" id="2.10.10.80">
    <property type="match status" value="1"/>
</dbReference>
<evidence type="ECO:0000259" key="4">
    <source>
        <dbReference type="Pfam" id="PF13229"/>
    </source>
</evidence>
<evidence type="ECO:0000256" key="1">
    <source>
        <dbReference type="ARBA" id="ARBA00004328"/>
    </source>
</evidence>
<protein>
    <submittedName>
        <fullName evidence="6">Tail spike protein</fullName>
    </submittedName>
</protein>
<feature type="domain" description="Rhamnogalacturonase A/B/Epimerase-like pectate lyase" evidence="3">
    <location>
        <begin position="178"/>
        <end position="220"/>
    </location>
</feature>
<keyword evidence="7" id="KW-1185">Reference proteome</keyword>
<dbReference type="Pfam" id="PF12708">
    <property type="entry name" value="Pect-lyase_RHGA_epim"/>
    <property type="match status" value="1"/>
</dbReference>
<organism evidence="6 7">
    <name type="scientific">Salmonella phage Shemara</name>
    <dbReference type="NCBI Taxonomy" id="2596714"/>
    <lineage>
        <taxon>Viruses</taxon>
        <taxon>Duplodnaviria</taxon>
        <taxon>Heunggongvirae</taxon>
        <taxon>Uroviricota</taxon>
        <taxon>Caudoviricetes</taxon>
        <taxon>Sarkviridae</taxon>
        <taxon>Guernseyvirinae</taxon>
        <taxon>Cornellvirus</taxon>
        <taxon>Cornellvirus shemara</taxon>
    </lineage>
</organism>
<dbReference type="SUPFAM" id="SSF51126">
    <property type="entry name" value="Pectin lyase-like"/>
    <property type="match status" value="1"/>
</dbReference>
<dbReference type="InterPro" id="IPR011050">
    <property type="entry name" value="Pectin_lyase_fold/virulence"/>
</dbReference>
<dbReference type="GO" id="GO:0019058">
    <property type="term" value="P:viral life cycle"/>
    <property type="evidence" value="ECO:0007669"/>
    <property type="project" value="UniProtKB-ARBA"/>
</dbReference>
<dbReference type="InterPro" id="IPR040775">
    <property type="entry name" value="Tail_spike_N"/>
</dbReference>
<dbReference type="InterPro" id="IPR006626">
    <property type="entry name" value="PbH1"/>
</dbReference>
<dbReference type="InterPro" id="IPR024535">
    <property type="entry name" value="RHGA/B-epi-like_pectate_lyase"/>
</dbReference>
<comment type="subcellular location">
    <subcellularLocation>
        <location evidence="1">Virion</location>
    </subcellularLocation>
</comment>
<evidence type="ECO:0000259" key="5">
    <source>
        <dbReference type="Pfam" id="PF18668"/>
    </source>
</evidence>
<name>A0A5B8RMW2_9CAUD</name>